<keyword evidence="2" id="KW-1185">Reference proteome</keyword>
<dbReference type="KEGG" id="psey:GU243_24040"/>
<keyword evidence="1" id="KW-0614">Plasmid</keyword>
<sequence>MTRYTEPTTRQLEEALALIFLADTKRELRTTGHIRDLTLEIEVKYTVHNQRQYHIHASRGTQSITGEEGYYVHPVSGTPYTAAWHLGMDARNTARKLAAARESAAEATAQADQVAATSSGQVWLCPNPTVNNSPWAP</sequence>
<name>A0A6P1NYC1_9MICC</name>
<protein>
    <submittedName>
        <fullName evidence="1">Uncharacterized protein</fullName>
    </submittedName>
</protein>
<dbReference type="EMBL" id="CP047900">
    <property type="protein sequence ID" value="QHK22632.1"/>
    <property type="molecule type" value="Genomic_DNA"/>
</dbReference>
<dbReference type="AlphaFoldDB" id="A0A6P1NYC1"/>
<geneLocation type="plasmid" evidence="1 2">
    <name>unnamed2</name>
</geneLocation>
<dbReference type="Proteomes" id="UP000464186">
    <property type="component" value="Plasmid unnamed2"/>
</dbReference>
<evidence type="ECO:0000313" key="2">
    <source>
        <dbReference type="Proteomes" id="UP000464186"/>
    </source>
</evidence>
<gene>
    <name evidence="1" type="ORF">GU243_24040</name>
</gene>
<evidence type="ECO:0000313" key="1">
    <source>
        <dbReference type="EMBL" id="QHK22632.1"/>
    </source>
</evidence>
<reference evidence="1 2" key="1">
    <citation type="submission" date="2020-01" db="EMBL/GenBank/DDBJ databases">
        <title>Pseudarthrobacter psychrotolerans sp. nov., isolated from antarctic soil.</title>
        <authorList>
            <person name="Shin Y."/>
            <person name="Park W."/>
        </authorList>
    </citation>
    <scope>NUCLEOTIDE SEQUENCE [LARGE SCALE GENOMIC DNA]</scope>
    <source>
        <strain evidence="1 2">YJ56</strain>
        <plasmid evidence="1 2">unnamed2</plasmid>
    </source>
</reference>
<proteinExistence type="predicted"/>
<organism evidence="1 2">
    <name type="scientific">Pseudarthrobacter psychrotolerans</name>
    <dbReference type="NCBI Taxonomy" id="2697569"/>
    <lineage>
        <taxon>Bacteria</taxon>
        <taxon>Bacillati</taxon>
        <taxon>Actinomycetota</taxon>
        <taxon>Actinomycetes</taxon>
        <taxon>Micrococcales</taxon>
        <taxon>Micrococcaceae</taxon>
        <taxon>Pseudarthrobacter</taxon>
    </lineage>
</organism>
<accession>A0A6P1NYC1</accession>